<evidence type="ECO:0000313" key="10">
    <source>
        <dbReference type="EMBL" id="EHQ27493.1"/>
    </source>
</evidence>
<keyword evidence="3" id="KW-1003">Cell membrane</keyword>
<dbReference type="InterPro" id="IPR003688">
    <property type="entry name" value="TraG/VirD4"/>
</dbReference>
<evidence type="ECO:0000256" key="8">
    <source>
        <dbReference type="SAM" id="Phobius"/>
    </source>
</evidence>
<dbReference type="eggNOG" id="COG3505">
    <property type="taxonomic scope" value="Bacteria"/>
</dbReference>
<dbReference type="InterPro" id="IPR027417">
    <property type="entry name" value="P-loop_NTPase"/>
</dbReference>
<dbReference type="CDD" id="cd01127">
    <property type="entry name" value="TrwB_TraG_TraD_VirD4"/>
    <property type="match status" value="1"/>
</dbReference>
<evidence type="ECO:0000256" key="5">
    <source>
        <dbReference type="ARBA" id="ARBA00022989"/>
    </source>
</evidence>
<gene>
    <name evidence="10" type="ORF">Mucpa_3394</name>
</gene>
<evidence type="ECO:0000256" key="6">
    <source>
        <dbReference type="ARBA" id="ARBA00023136"/>
    </source>
</evidence>
<feature type="transmembrane region" description="Helical" evidence="8">
    <location>
        <begin position="26"/>
        <end position="44"/>
    </location>
</feature>
<feature type="domain" description="YWFCY" evidence="9">
    <location>
        <begin position="12"/>
        <end position="155"/>
    </location>
</feature>
<evidence type="ECO:0000259" key="9">
    <source>
        <dbReference type="Pfam" id="PF14293"/>
    </source>
</evidence>
<dbReference type="NCBIfam" id="NF041326">
    <property type="entry name" value="Bacteroid_MobC"/>
    <property type="match status" value="1"/>
</dbReference>
<feature type="transmembrane region" description="Helical" evidence="8">
    <location>
        <begin position="100"/>
        <end position="122"/>
    </location>
</feature>
<name>H1YHU3_9SPHI</name>
<dbReference type="STRING" id="714943.Mucpa_3394"/>
<comment type="similarity">
    <text evidence="2">Belongs to the VirD4/TraG family.</text>
</comment>
<evidence type="ECO:0000256" key="1">
    <source>
        <dbReference type="ARBA" id="ARBA00004651"/>
    </source>
</evidence>
<evidence type="ECO:0000256" key="2">
    <source>
        <dbReference type="ARBA" id="ARBA00008806"/>
    </source>
</evidence>
<sequence length="687" mass="77718">MEGLRGAMQTGEDIQGLRKIIDFTRLISIFILAIHIYIACFAAFQQWHWTATITTRIVTNIAKTGLFNNIWKPKLAALLFLFISLIGAKGKKEEKINKRAITAYIISGLLLYFISQLCFYLSEPATVITALYLGITAIGYLLILTGGTLLSRLIKIGMQSDIFNTENETFPQEERLLENEYSVNLPAIYNLKGKARKSWINFINPFRGLLVIGTPGAGKSYFVIRHIITQHIRKGFTMFLYDFKYDDLTKIAYNTLLKYKGNYKIKPKFYIINFDDLARTHRCNPLDPDSMDDITDATEAARTIMLGLNRDWIKKQGDFFVESPINFITAIIWYLRKYKDGRYCTLPHVIELMQMDYDPLFAVLQEQEEIKVLINPFVSAFKNKAKEQLEGQIASAKIGLARLSSPQLYYVLSGNDFTLDINNPDEPKIVCIGNNPQKLQTYGAVLSLYCSKALKLINRKRQQKCSLVIDEFPTIYFNNPDTIIATGRSNLVATTFAVQDYSQLKKDYGHDQAEVIMNITGNVICGQVMGDTAKLLSERFGKIMQDRHSVSINSEDTSTSRSTQLDYAIPASKIASLSSGQFVGMVADDPGNKIELKVFHNEIQNDHDAIKKEEEAYRPIPVIKNITAEEIEENYLKIKREVEELVTAELALLKVNDVSEEAQSTNEVSESGQENHEDQTGGPAMSM</sequence>
<dbReference type="InterPro" id="IPR051539">
    <property type="entry name" value="T4SS-coupling_protein"/>
</dbReference>
<keyword evidence="11" id="KW-1185">Reference proteome</keyword>
<evidence type="ECO:0000256" key="4">
    <source>
        <dbReference type="ARBA" id="ARBA00022692"/>
    </source>
</evidence>
<dbReference type="PANTHER" id="PTHR37937">
    <property type="entry name" value="CONJUGATIVE TRANSFER: DNA TRANSPORT"/>
    <property type="match status" value="1"/>
</dbReference>
<keyword evidence="6 8" id="KW-0472">Membrane</keyword>
<evidence type="ECO:0000256" key="3">
    <source>
        <dbReference type="ARBA" id="ARBA00022475"/>
    </source>
</evidence>
<feature type="region of interest" description="Disordered" evidence="7">
    <location>
        <begin position="659"/>
        <end position="687"/>
    </location>
</feature>
<dbReference type="HOGENOM" id="CLU_019050_1_1_10"/>
<dbReference type="AlphaFoldDB" id="H1YHU3"/>
<reference evidence="10" key="1">
    <citation type="submission" date="2011-09" db="EMBL/GenBank/DDBJ databases">
        <title>The permanent draft genome of Mucilaginibacter paludis DSM 18603.</title>
        <authorList>
            <consortium name="US DOE Joint Genome Institute (JGI-PGF)"/>
            <person name="Lucas S."/>
            <person name="Han J."/>
            <person name="Lapidus A."/>
            <person name="Bruce D."/>
            <person name="Goodwin L."/>
            <person name="Pitluck S."/>
            <person name="Peters L."/>
            <person name="Kyrpides N."/>
            <person name="Mavromatis K."/>
            <person name="Ivanova N."/>
            <person name="Mikhailova N."/>
            <person name="Held B."/>
            <person name="Detter J.C."/>
            <person name="Tapia R."/>
            <person name="Han C."/>
            <person name="Land M."/>
            <person name="Hauser L."/>
            <person name="Markowitz V."/>
            <person name="Cheng J.-F."/>
            <person name="Hugenholtz P."/>
            <person name="Woyke T."/>
            <person name="Wu D."/>
            <person name="Tindall B."/>
            <person name="Brambilla E."/>
            <person name="Klenk H.-P."/>
            <person name="Eisen J.A."/>
        </authorList>
    </citation>
    <scope>NUCLEOTIDE SEQUENCE [LARGE SCALE GENOMIC DNA]</scope>
    <source>
        <strain evidence="10">DSM 18603</strain>
    </source>
</reference>
<dbReference type="SUPFAM" id="SSF52540">
    <property type="entry name" value="P-loop containing nucleoside triphosphate hydrolases"/>
    <property type="match status" value="1"/>
</dbReference>
<dbReference type="GO" id="GO:0005886">
    <property type="term" value="C:plasma membrane"/>
    <property type="evidence" value="ECO:0007669"/>
    <property type="project" value="UniProtKB-SubCell"/>
</dbReference>
<keyword evidence="5 8" id="KW-1133">Transmembrane helix</keyword>
<dbReference type="Gene3D" id="3.40.50.300">
    <property type="entry name" value="P-loop containing nucleotide triphosphate hydrolases"/>
    <property type="match status" value="2"/>
</dbReference>
<feature type="compositionally biased region" description="Polar residues" evidence="7">
    <location>
        <begin position="661"/>
        <end position="672"/>
    </location>
</feature>
<dbReference type="EMBL" id="CM001403">
    <property type="protein sequence ID" value="EHQ27493.1"/>
    <property type="molecule type" value="Genomic_DNA"/>
</dbReference>
<comment type="subcellular location">
    <subcellularLocation>
        <location evidence="1">Cell membrane</location>
        <topology evidence="1">Multi-pass membrane protein</topology>
    </subcellularLocation>
</comment>
<feature type="transmembrane region" description="Helical" evidence="8">
    <location>
        <begin position="70"/>
        <end position="88"/>
    </location>
</feature>
<evidence type="ECO:0000313" key="11">
    <source>
        <dbReference type="Proteomes" id="UP000002774"/>
    </source>
</evidence>
<feature type="transmembrane region" description="Helical" evidence="8">
    <location>
        <begin position="128"/>
        <end position="150"/>
    </location>
</feature>
<dbReference type="InterPro" id="IPR025988">
    <property type="entry name" value="YWFCY_dom"/>
</dbReference>
<organism evidence="10 11">
    <name type="scientific">Mucilaginibacter paludis DSM 18603</name>
    <dbReference type="NCBI Taxonomy" id="714943"/>
    <lineage>
        <taxon>Bacteria</taxon>
        <taxon>Pseudomonadati</taxon>
        <taxon>Bacteroidota</taxon>
        <taxon>Sphingobacteriia</taxon>
        <taxon>Sphingobacteriales</taxon>
        <taxon>Sphingobacteriaceae</taxon>
        <taxon>Mucilaginibacter</taxon>
    </lineage>
</organism>
<keyword evidence="4 8" id="KW-0812">Transmembrane</keyword>
<evidence type="ECO:0000256" key="7">
    <source>
        <dbReference type="SAM" id="MobiDB-lite"/>
    </source>
</evidence>
<protein>
    <submittedName>
        <fullName evidence="10">Type IV secretory pathway VirD4 components-like protein</fullName>
    </submittedName>
</protein>
<dbReference type="PANTHER" id="PTHR37937:SF1">
    <property type="entry name" value="CONJUGATIVE TRANSFER: DNA TRANSPORT"/>
    <property type="match status" value="1"/>
</dbReference>
<dbReference type="Pfam" id="PF14293">
    <property type="entry name" value="YWFCY"/>
    <property type="match status" value="1"/>
</dbReference>
<dbReference type="Proteomes" id="UP000002774">
    <property type="component" value="Chromosome"/>
</dbReference>
<dbReference type="Pfam" id="PF02534">
    <property type="entry name" value="T4SS-DNA_transf"/>
    <property type="match status" value="1"/>
</dbReference>
<accession>H1YHU3</accession>
<proteinExistence type="inferred from homology"/>